<dbReference type="SUPFAM" id="SSF54909">
    <property type="entry name" value="Dimeric alpha+beta barrel"/>
    <property type="match status" value="1"/>
</dbReference>
<evidence type="ECO:0000313" key="2">
    <source>
        <dbReference type="Proteomes" id="UP000053257"/>
    </source>
</evidence>
<dbReference type="EMBL" id="KN840458">
    <property type="protein sequence ID" value="KIP10097.1"/>
    <property type="molecule type" value="Genomic_DNA"/>
</dbReference>
<dbReference type="OrthoDB" id="2851338at2759"/>
<organism evidence="1 2">
    <name type="scientific">Phlebiopsis gigantea (strain 11061_1 CR5-6)</name>
    <name type="common">White-rot fungus</name>
    <name type="synonym">Peniophora gigantea</name>
    <dbReference type="NCBI Taxonomy" id="745531"/>
    <lineage>
        <taxon>Eukaryota</taxon>
        <taxon>Fungi</taxon>
        <taxon>Dikarya</taxon>
        <taxon>Basidiomycota</taxon>
        <taxon>Agaricomycotina</taxon>
        <taxon>Agaricomycetes</taxon>
        <taxon>Polyporales</taxon>
        <taxon>Phanerochaetaceae</taxon>
        <taxon>Phlebiopsis</taxon>
    </lineage>
</organism>
<dbReference type="Proteomes" id="UP000053257">
    <property type="component" value="Unassembled WGS sequence"/>
</dbReference>
<dbReference type="HOGENOM" id="CLU_073903_0_0_1"/>
<reference evidence="1 2" key="1">
    <citation type="journal article" date="2014" name="PLoS Genet.">
        <title>Analysis of the Phlebiopsis gigantea genome, transcriptome and secretome provides insight into its pioneer colonization strategies of wood.</title>
        <authorList>
            <person name="Hori C."/>
            <person name="Ishida T."/>
            <person name="Igarashi K."/>
            <person name="Samejima M."/>
            <person name="Suzuki H."/>
            <person name="Master E."/>
            <person name="Ferreira P."/>
            <person name="Ruiz-Duenas F.J."/>
            <person name="Held B."/>
            <person name="Canessa P."/>
            <person name="Larrondo L.F."/>
            <person name="Schmoll M."/>
            <person name="Druzhinina I.S."/>
            <person name="Kubicek C.P."/>
            <person name="Gaskell J.A."/>
            <person name="Kersten P."/>
            <person name="St John F."/>
            <person name="Glasner J."/>
            <person name="Sabat G."/>
            <person name="Splinter BonDurant S."/>
            <person name="Syed K."/>
            <person name="Yadav J."/>
            <person name="Mgbeahuruike A.C."/>
            <person name="Kovalchuk A."/>
            <person name="Asiegbu F.O."/>
            <person name="Lackner G."/>
            <person name="Hoffmeister D."/>
            <person name="Rencoret J."/>
            <person name="Gutierrez A."/>
            <person name="Sun H."/>
            <person name="Lindquist E."/>
            <person name="Barry K."/>
            <person name="Riley R."/>
            <person name="Grigoriev I.V."/>
            <person name="Henrissat B."/>
            <person name="Kues U."/>
            <person name="Berka R.M."/>
            <person name="Martinez A.T."/>
            <person name="Covert S.F."/>
            <person name="Blanchette R.A."/>
            <person name="Cullen D."/>
        </authorList>
    </citation>
    <scope>NUCLEOTIDE SEQUENCE [LARGE SCALE GENOMIC DNA]</scope>
    <source>
        <strain evidence="1 2">11061_1 CR5-6</strain>
    </source>
</reference>
<sequence>MAHPALLLAFSDHGATVTGDEFTDWYDNEHVPLRVDVPAFLSWTRWKAADGAQPTWAASYDIASYEDTLRPPYTTLAETRSEREARVLRDVGYMERRMYELIESPVLPPAAAFDENKRTRFVRFVSTDVKPSGEDVLNRWYDEEHILMLSKLPGWVRSRRFVLREWSRTGVEGQNDQQPVPRYLAVHEWESVDAVLDPEVRKSFLTPLRAELDTVLTVLHGRTFEYYRHWERK</sequence>
<dbReference type="InterPro" id="IPR011008">
    <property type="entry name" value="Dimeric_a/b-barrel"/>
</dbReference>
<proteinExistence type="predicted"/>
<dbReference type="STRING" id="745531.A0A0C3SBK1"/>
<name>A0A0C3SBK1_PHLG1</name>
<gene>
    <name evidence="1" type="ORF">PHLGIDRAFT_115734</name>
</gene>
<protein>
    <recommendedName>
        <fullName evidence="3">EthD domain-containing protein</fullName>
    </recommendedName>
</protein>
<accession>A0A0C3SBK1</accession>
<keyword evidence="2" id="KW-1185">Reference proteome</keyword>
<evidence type="ECO:0000313" key="1">
    <source>
        <dbReference type="EMBL" id="KIP10097.1"/>
    </source>
</evidence>
<evidence type="ECO:0008006" key="3">
    <source>
        <dbReference type="Google" id="ProtNLM"/>
    </source>
</evidence>
<dbReference type="AlphaFoldDB" id="A0A0C3SBK1"/>